<feature type="transmembrane region" description="Helical" evidence="1">
    <location>
        <begin position="127"/>
        <end position="146"/>
    </location>
</feature>
<gene>
    <name evidence="2" type="ORF">B9Y64_00315</name>
</gene>
<feature type="transmembrane region" description="Helical" evidence="1">
    <location>
        <begin position="152"/>
        <end position="169"/>
    </location>
</feature>
<keyword evidence="1" id="KW-0472">Membrane</keyword>
<feature type="transmembrane region" description="Helical" evidence="1">
    <location>
        <begin position="211"/>
        <end position="229"/>
    </location>
</feature>
<dbReference type="Proteomes" id="UP000230167">
    <property type="component" value="Unassembled WGS sequence"/>
</dbReference>
<feature type="transmembrane region" description="Helical" evidence="1">
    <location>
        <begin position="181"/>
        <end position="199"/>
    </location>
</feature>
<feature type="transmembrane region" description="Helical" evidence="1">
    <location>
        <begin position="61"/>
        <end position="80"/>
    </location>
</feature>
<dbReference type="InterPro" id="IPR009339">
    <property type="entry name" value="DUF998"/>
</dbReference>
<name>A0A2J0UFE1_STEMA</name>
<accession>A0A2J0UFE1</accession>
<reference evidence="2 3" key="1">
    <citation type="journal article" date="2017" name="Front. Microbiol.">
        <title>Double-Face Meets the Bacterial World: The Opportunistic Pathogen Stenotrophomonas maltophilia.</title>
        <authorList>
            <person name="Lira F."/>
            <person name="Berg G."/>
            <person name="Martinez J.L."/>
        </authorList>
    </citation>
    <scope>NUCLEOTIDE SEQUENCE [LARGE SCALE GENOMIC DNA]</scope>
    <source>
        <strain evidence="2 3">EA1</strain>
    </source>
</reference>
<evidence type="ECO:0000313" key="2">
    <source>
        <dbReference type="EMBL" id="PJL33577.1"/>
    </source>
</evidence>
<evidence type="ECO:0000256" key="1">
    <source>
        <dbReference type="SAM" id="Phobius"/>
    </source>
</evidence>
<comment type="caution">
    <text evidence="2">The sequence shown here is derived from an EMBL/GenBank/DDBJ whole genome shotgun (WGS) entry which is preliminary data.</text>
</comment>
<feature type="transmembrane region" description="Helical" evidence="1">
    <location>
        <begin position="100"/>
        <end position="120"/>
    </location>
</feature>
<dbReference type="Pfam" id="PF06197">
    <property type="entry name" value="DUF998"/>
    <property type="match status" value="1"/>
</dbReference>
<evidence type="ECO:0008006" key="4">
    <source>
        <dbReference type="Google" id="ProtNLM"/>
    </source>
</evidence>
<keyword evidence="1" id="KW-0812">Transmembrane</keyword>
<dbReference type="AlphaFoldDB" id="A0A2J0UFE1"/>
<dbReference type="EMBL" id="NEQV01000001">
    <property type="protein sequence ID" value="PJL33577.1"/>
    <property type="molecule type" value="Genomic_DNA"/>
</dbReference>
<proteinExistence type="predicted"/>
<evidence type="ECO:0000313" key="3">
    <source>
        <dbReference type="Proteomes" id="UP000230167"/>
    </source>
</evidence>
<protein>
    <recommendedName>
        <fullName evidence="4">DUF998 domain-containing protein</fullName>
    </recommendedName>
</protein>
<organism evidence="2 3">
    <name type="scientific">Stenotrophomonas maltophilia</name>
    <name type="common">Pseudomonas maltophilia</name>
    <name type="synonym">Xanthomonas maltophilia</name>
    <dbReference type="NCBI Taxonomy" id="40324"/>
    <lineage>
        <taxon>Bacteria</taxon>
        <taxon>Pseudomonadati</taxon>
        <taxon>Pseudomonadota</taxon>
        <taxon>Gammaproteobacteria</taxon>
        <taxon>Lysobacterales</taxon>
        <taxon>Lysobacteraceae</taxon>
        <taxon>Stenotrophomonas</taxon>
        <taxon>Stenotrophomonas maltophilia group</taxon>
    </lineage>
</organism>
<sequence>MVCLYWGPDSGHGSFVSAPRPARCPLPNRIYACARPPATVRVPWPMEVGSVRDMAIRQAQYLPLGAMLALIAFALTVPGYHSLSQHLSELGLMPGLPARAVQVASMLSGTAIIVFSLALLGWGRRFALAAFTSTLFGVAMFSNGAFTTGSPLHGMYAIGIFSILTPLLFQAALGADASPRMAWVAPATSLLGMAYLWLMMSGFDPQPYHGLTQRIALLPAFGWYSFAALELRQRHLRR</sequence>
<keyword evidence="1" id="KW-1133">Transmembrane helix</keyword>